<dbReference type="KEGG" id="olu:OSTLU_93322"/>
<dbReference type="OMA" id="WRRACEP"/>
<evidence type="ECO:0000313" key="3">
    <source>
        <dbReference type="Proteomes" id="UP000001568"/>
    </source>
</evidence>
<feature type="non-terminal residue" evidence="2">
    <location>
        <position position="1"/>
    </location>
</feature>
<reference evidence="2 3" key="1">
    <citation type="journal article" date="2007" name="Proc. Natl. Acad. Sci. U.S.A.">
        <title>The tiny eukaryote Ostreococcus provides genomic insights into the paradox of plankton speciation.</title>
        <authorList>
            <person name="Palenik B."/>
            <person name="Grimwood J."/>
            <person name="Aerts A."/>
            <person name="Rouze P."/>
            <person name="Salamov A."/>
            <person name="Putnam N."/>
            <person name="Dupont C."/>
            <person name="Jorgensen R."/>
            <person name="Derelle E."/>
            <person name="Rombauts S."/>
            <person name="Zhou K."/>
            <person name="Otillar R."/>
            <person name="Merchant S.S."/>
            <person name="Podell S."/>
            <person name="Gaasterland T."/>
            <person name="Napoli C."/>
            <person name="Gendler K."/>
            <person name="Manuell A."/>
            <person name="Tai V."/>
            <person name="Vallon O."/>
            <person name="Piganeau G."/>
            <person name="Jancek S."/>
            <person name="Heijde M."/>
            <person name="Jabbari K."/>
            <person name="Bowler C."/>
            <person name="Lohr M."/>
            <person name="Robbens S."/>
            <person name="Werner G."/>
            <person name="Dubchak I."/>
            <person name="Pazour G.J."/>
            <person name="Ren Q."/>
            <person name="Paulsen I."/>
            <person name="Delwiche C."/>
            <person name="Schmutz J."/>
            <person name="Rokhsar D."/>
            <person name="Van de Peer Y."/>
            <person name="Moreau H."/>
            <person name="Grigoriev I.V."/>
        </authorList>
    </citation>
    <scope>NUCLEOTIDE SEQUENCE [LARGE SCALE GENOMIC DNA]</scope>
    <source>
        <strain evidence="2 3">CCE9901</strain>
    </source>
</reference>
<proteinExistence type="predicted"/>
<evidence type="ECO:0008006" key="4">
    <source>
        <dbReference type="Google" id="ProtNLM"/>
    </source>
</evidence>
<keyword evidence="1" id="KW-0175">Coiled coil</keyword>
<dbReference type="OrthoDB" id="10586992at2759"/>
<gene>
    <name evidence="2" type="ORF">OSTLU_93322</name>
</gene>
<evidence type="ECO:0000313" key="2">
    <source>
        <dbReference type="EMBL" id="ABO98204.1"/>
    </source>
</evidence>
<dbReference type="EMBL" id="CP000590">
    <property type="protein sequence ID" value="ABO98204.1"/>
    <property type="molecule type" value="Genomic_DNA"/>
</dbReference>
<keyword evidence="3" id="KW-1185">Reference proteome</keyword>
<accession>A4S3F9</accession>
<evidence type="ECO:0000256" key="1">
    <source>
        <dbReference type="SAM" id="Coils"/>
    </source>
</evidence>
<dbReference type="AlphaFoldDB" id="A4S3F9"/>
<dbReference type="Proteomes" id="UP000001568">
    <property type="component" value="Chromosome 10"/>
</dbReference>
<feature type="coiled-coil region" evidence="1">
    <location>
        <begin position="294"/>
        <end position="331"/>
    </location>
</feature>
<name>A4S3F9_OSTLU</name>
<protein>
    <recommendedName>
        <fullName evidence="4">Sfi1 spindle body domain-containing protein</fullName>
    </recommendedName>
</protein>
<dbReference type="RefSeq" id="XP_001419911.1">
    <property type="nucleotide sequence ID" value="XM_001419874.1"/>
</dbReference>
<dbReference type="HOGENOM" id="CLU_676851_0_0_1"/>
<sequence>LALVAIEQWRWVVRHGKGARSTRAREHREVRLMKTAFTAMRARRREGSHRALRAKIYWRLGATQRAFASWRGEVERARDSVMQARVRRCVRKWRETTEARAEARSARARTSEQIAWYHDCVTSMRRAFGTWRRACEPEARGARARMEFYDRYARKTLLKRAIDGWRDAARRQMDERTNALIATSFDEVKTLSRAMRAWKSAHADSSNSDADDDKVETFRAFQAVNALSSVFSAWVDQARETSERARASQATPAKTRAGRTKHALYAWLFDRSKANDYEEEVLDFLETREAAAAMEQDKLDLEDFEQAVDEYEELREEAKRLIAEAKTLKNASTKKAIARRRVLKATAAYLSQRREELLPVIRRAAGAEKWRSRSVGTSSLGFSILDDADAADDAADDADDAFLRRKY</sequence>
<dbReference type="GeneID" id="5004043"/>
<organism evidence="2 3">
    <name type="scientific">Ostreococcus lucimarinus (strain CCE9901)</name>
    <dbReference type="NCBI Taxonomy" id="436017"/>
    <lineage>
        <taxon>Eukaryota</taxon>
        <taxon>Viridiplantae</taxon>
        <taxon>Chlorophyta</taxon>
        <taxon>Mamiellophyceae</taxon>
        <taxon>Mamiellales</taxon>
        <taxon>Bathycoccaceae</taxon>
        <taxon>Ostreococcus</taxon>
    </lineage>
</organism>